<comment type="caution">
    <text evidence="12">The sequence shown here is derived from an EMBL/GenBank/DDBJ whole genome shotgun (WGS) entry which is preliminary data.</text>
</comment>
<organism evidence="12 13">
    <name type="scientific">Candidatus Nanoclepta minutus</name>
    <dbReference type="NCBI Taxonomy" id="1940235"/>
    <lineage>
        <taxon>Archaea</taxon>
        <taxon>Nanobdellota</taxon>
        <taxon>Candidatus Nanoclepta</taxon>
    </lineage>
</organism>
<keyword evidence="6" id="KW-0408">Iron</keyword>
<protein>
    <recommendedName>
        <fullName evidence="11">HhH-GPD domain-containing protein</fullName>
    </recommendedName>
</protein>
<keyword evidence="4" id="KW-0227">DNA damage</keyword>
<gene>
    <name evidence="12" type="ORF">BXU00_01050</name>
</gene>
<accession>A0A397WP45</accession>
<dbReference type="PANTHER" id="PTHR43286">
    <property type="entry name" value="ENDONUCLEASE III-LIKE PROTEIN 1"/>
    <property type="match status" value="1"/>
</dbReference>
<comment type="similarity">
    <text evidence="2">Belongs to the Nth/MutY family.</text>
</comment>
<dbReference type="InterPro" id="IPR011257">
    <property type="entry name" value="DNA_glycosylase"/>
</dbReference>
<dbReference type="EMBL" id="MWMI01000001">
    <property type="protein sequence ID" value="RIB35671.1"/>
    <property type="molecule type" value="Genomic_DNA"/>
</dbReference>
<name>A0A397WP45_9ARCH</name>
<dbReference type="InterPro" id="IPR003265">
    <property type="entry name" value="HhH-GPD_domain"/>
</dbReference>
<dbReference type="CDD" id="cd00056">
    <property type="entry name" value="ENDO3c"/>
    <property type="match status" value="1"/>
</dbReference>
<evidence type="ECO:0000313" key="13">
    <source>
        <dbReference type="Proteomes" id="UP000266622"/>
    </source>
</evidence>
<dbReference type="GO" id="GO:0000703">
    <property type="term" value="F:oxidized pyrimidine nucleobase lesion DNA N-glycosylase activity"/>
    <property type="evidence" value="ECO:0007669"/>
    <property type="project" value="TreeGrafter"/>
</dbReference>
<keyword evidence="9" id="KW-0456">Lyase</keyword>
<dbReference type="AlphaFoldDB" id="A0A397WP45"/>
<dbReference type="PANTHER" id="PTHR43286:SF1">
    <property type="entry name" value="ENDONUCLEASE III-LIKE PROTEIN 1"/>
    <property type="match status" value="1"/>
</dbReference>
<evidence type="ECO:0000313" key="12">
    <source>
        <dbReference type="EMBL" id="RIB35671.1"/>
    </source>
</evidence>
<evidence type="ECO:0000256" key="1">
    <source>
        <dbReference type="ARBA" id="ARBA00001966"/>
    </source>
</evidence>
<evidence type="ECO:0000256" key="6">
    <source>
        <dbReference type="ARBA" id="ARBA00023004"/>
    </source>
</evidence>
<evidence type="ECO:0000256" key="9">
    <source>
        <dbReference type="ARBA" id="ARBA00023239"/>
    </source>
</evidence>
<evidence type="ECO:0000256" key="4">
    <source>
        <dbReference type="ARBA" id="ARBA00022763"/>
    </source>
</evidence>
<dbReference type="SUPFAM" id="SSF48150">
    <property type="entry name" value="DNA-glycosylase"/>
    <property type="match status" value="1"/>
</dbReference>
<dbReference type="PIRSF" id="PIRSF001435">
    <property type="entry name" value="Nth"/>
    <property type="match status" value="1"/>
</dbReference>
<evidence type="ECO:0000256" key="10">
    <source>
        <dbReference type="ARBA" id="ARBA00023295"/>
    </source>
</evidence>
<evidence type="ECO:0000256" key="8">
    <source>
        <dbReference type="ARBA" id="ARBA00023204"/>
    </source>
</evidence>
<dbReference type="Gene3D" id="1.10.340.30">
    <property type="entry name" value="Hypothetical protein, domain 2"/>
    <property type="match status" value="1"/>
</dbReference>
<evidence type="ECO:0000259" key="11">
    <source>
        <dbReference type="SMART" id="SM00478"/>
    </source>
</evidence>
<keyword evidence="8" id="KW-0234">DNA repair</keyword>
<dbReference type="InterPro" id="IPR004035">
    <property type="entry name" value="Endouclease-III_FeS-bd_BS"/>
</dbReference>
<evidence type="ECO:0000256" key="5">
    <source>
        <dbReference type="ARBA" id="ARBA00022801"/>
    </source>
</evidence>
<evidence type="ECO:0000256" key="7">
    <source>
        <dbReference type="ARBA" id="ARBA00023014"/>
    </source>
</evidence>
<dbReference type="Pfam" id="PF00730">
    <property type="entry name" value="HhH-GPD"/>
    <property type="match status" value="1"/>
</dbReference>
<dbReference type="SMART" id="SM00525">
    <property type="entry name" value="FES"/>
    <property type="match status" value="1"/>
</dbReference>
<feature type="domain" description="HhH-GPD" evidence="11">
    <location>
        <begin position="45"/>
        <end position="188"/>
    </location>
</feature>
<dbReference type="GO" id="GO:0006285">
    <property type="term" value="P:base-excision repair, AP site formation"/>
    <property type="evidence" value="ECO:0007669"/>
    <property type="project" value="TreeGrafter"/>
</dbReference>
<dbReference type="PROSITE" id="PS00764">
    <property type="entry name" value="ENDONUCLEASE_III_1"/>
    <property type="match status" value="1"/>
</dbReference>
<keyword evidence="10" id="KW-0326">Glycosidase</keyword>
<comment type="cofactor">
    <cofactor evidence="1">
        <name>[4Fe-4S] cluster</name>
        <dbReference type="ChEBI" id="CHEBI:49883"/>
    </cofactor>
</comment>
<keyword evidence="5" id="KW-0378">Hydrolase</keyword>
<sequence>MDKAEIDEIIEKIIDYSKNIEEDLAAPEVWEELKDPFKVLISVIISIRTREEVTIKAVRDFFKKFKDIEDIKKASMGEIANSLKMVGLNNQKARWIKEIAEKWDYKKICDEEFLQKLPGVGRKVRNVYLIIVCNRDYIAVDSNVHRIVNRIGIVNTKRFEETERALYNIIDKKYWRELNFNFVKFGRKICKPINPRCDICIIKNKCLYYKNKEK</sequence>
<dbReference type="SMART" id="SM00478">
    <property type="entry name" value="ENDO3c"/>
    <property type="match status" value="1"/>
</dbReference>
<proteinExistence type="inferred from homology"/>
<reference evidence="12 13" key="1">
    <citation type="journal article" date="2018" name="Syst. Appl. Microbiol.">
        <title>A new symbiotic nanoarchaeote (Candidatus Nanoclepta minutus) and its host (Zestosphaera tikiterensis gen. nov., sp. nov.) from a New Zealand hot spring.</title>
        <authorList>
            <person name="St John E."/>
            <person name="Liu Y."/>
            <person name="Podar M."/>
            <person name="Stott M.B."/>
            <person name="Meneghin J."/>
            <person name="Chen Z."/>
            <person name="Lagutin K."/>
            <person name="Mitchell K."/>
            <person name="Reysenbach A.L."/>
        </authorList>
    </citation>
    <scope>NUCLEOTIDE SEQUENCE [LARGE SCALE GENOMIC DNA]</scope>
    <source>
        <strain evidence="12">NZ3</strain>
    </source>
</reference>
<dbReference type="GO" id="GO:0006289">
    <property type="term" value="P:nucleotide-excision repair"/>
    <property type="evidence" value="ECO:0007669"/>
    <property type="project" value="TreeGrafter"/>
</dbReference>
<dbReference type="GO" id="GO:0003906">
    <property type="term" value="F:DNA-(apurinic or apyrimidinic site) endonuclease activity"/>
    <property type="evidence" value="ECO:0007669"/>
    <property type="project" value="TreeGrafter"/>
</dbReference>
<dbReference type="Gene3D" id="1.10.1670.10">
    <property type="entry name" value="Helix-hairpin-Helix base-excision DNA repair enzymes (C-terminal)"/>
    <property type="match status" value="1"/>
</dbReference>
<dbReference type="InterPro" id="IPR003651">
    <property type="entry name" value="Endonuclease3_FeS-loop_motif"/>
</dbReference>
<dbReference type="GO" id="GO:0046872">
    <property type="term" value="F:metal ion binding"/>
    <property type="evidence" value="ECO:0007669"/>
    <property type="project" value="UniProtKB-KW"/>
</dbReference>
<keyword evidence="7" id="KW-0411">Iron-sulfur</keyword>
<dbReference type="InterPro" id="IPR023170">
    <property type="entry name" value="HhH_base_excis_C"/>
</dbReference>
<dbReference type="GO" id="GO:0051539">
    <property type="term" value="F:4 iron, 4 sulfur cluster binding"/>
    <property type="evidence" value="ECO:0007669"/>
    <property type="project" value="InterPro"/>
</dbReference>
<evidence type="ECO:0000256" key="3">
    <source>
        <dbReference type="ARBA" id="ARBA00022723"/>
    </source>
</evidence>
<evidence type="ECO:0000256" key="2">
    <source>
        <dbReference type="ARBA" id="ARBA00008343"/>
    </source>
</evidence>
<dbReference type="Proteomes" id="UP000266622">
    <property type="component" value="Unassembled WGS sequence"/>
</dbReference>
<keyword evidence="3" id="KW-0479">Metal-binding</keyword>
<dbReference type="GO" id="GO:0016829">
    <property type="term" value="F:lyase activity"/>
    <property type="evidence" value="ECO:0007669"/>
    <property type="project" value="UniProtKB-KW"/>
</dbReference>